<dbReference type="AlphaFoldDB" id="A0A2G6E7E5"/>
<protein>
    <submittedName>
        <fullName evidence="1">Uncharacterized protein</fullName>
    </submittedName>
</protein>
<gene>
    <name evidence="1" type="ORF">CSB45_06155</name>
</gene>
<proteinExistence type="predicted"/>
<accession>A0A2G6E7E5</accession>
<dbReference type="Proteomes" id="UP000229740">
    <property type="component" value="Unassembled WGS sequence"/>
</dbReference>
<sequence length="101" mass="12381">MCLIFFREIFAEKYRSEERCLLDTKHVWCLFYGAEKRSLPVKSKKFRRAGPWHTFRYDAEGDSSFDRENCEIYLDRIWIKNEIGSRVKRWNVAFYIFCLSY</sequence>
<evidence type="ECO:0000313" key="2">
    <source>
        <dbReference type="Proteomes" id="UP000229740"/>
    </source>
</evidence>
<reference evidence="1 2" key="1">
    <citation type="submission" date="2017-10" db="EMBL/GenBank/DDBJ databases">
        <title>Novel microbial diversity and functional potential in the marine mammal oral microbiome.</title>
        <authorList>
            <person name="Dudek N.K."/>
            <person name="Sun C.L."/>
            <person name="Burstein D."/>
            <person name="Kantor R.S."/>
            <person name="Aliaga Goltsman D.S."/>
            <person name="Bik E.M."/>
            <person name="Thomas B.C."/>
            <person name="Banfield J.F."/>
            <person name="Relman D.A."/>
        </authorList>
    </citation>
    <scope>NUCLEOTIDE SEQUENCE [LARGE SCALE GENOMIC DNA]</scope>
    <source>
        <strain evidence="1">DOLZORAL124_49_17</strain>
    </source>
</reference>
<dbReference type="EMBL" id="PDPS01000025">
    <property type="protein sequence ID" value="PID57802.1"/>
    <property type="molecule type" value="Genomic_DNA"/>
</dbReference>
<name>A0A2G6E7E5_9BACT</name>
<evidence type="ECO:0000313" key="1">
    <source>
        <dbReference type="EMBL" id="PID57802.1"/>
    </source>
</evidence>
<comment type="caution">
    <text evidence="1">The sequence shown here is derived from an EMBL/GenBank/DDBJ whole genome shotgun (WGS) entry which is preliminary data.</text>
</comment>
<organism evidence="1 2">
    <name type="scientific">candidate division KSB3 bacterium</name>
    <dbReference type="NCBI Taxonomy" id="2044937"/>
    <lineage>
        <taxon>Bacteria</taxon>
        <taxon>candidate division KSB3</taxon>
    </lineage>
</organism>